<name>A0A7I8JWI1_SPIIN</name>
<accession>A0A7I8JWI1</accession>
<dbReference type="PANTHER" id="PTHR36485:SF1">
    <property type="entry name" value="TRANSMEMBRANE PROTEIN"/>
    <property type="match status" value="1"/>
</dbReference>
<evidence type="ECO:0000313" key="3">
    <source>
        <dbReference type="Proteomes" id="UP000663760"/>
    </source>
</evidence>
<keyword evidence="1" id="KW-0472">Membrane</keyword>
<gene>
    <name evidence="2" type="ORF">SI8410_01000325</name>
</gene>
<dbReference type="InterPro" id="IPR029164">
    <property type="entry name" value="PIG-Y"/>
</dbReference>
<keyword evidence="1" id="KW-0812">Transmembrane</keyword>
<dbReference type="AlphaFoldDB" id="A0A7I8JWI1"/>
<dbReference type="EMBL" id="LR746264">
    <property type="protein sequence ID" value="CAA7388006.1"/>
    <property type="molecule type" value="Genomic_DNA"/>
</dbReference>
<sequence>MVFVLFKAHIMYYCLLVPLTLLVLVVAMYFHWLSMKFLKHA</sequence>
<feature type="transmembrane region" description="Helical" evidence="1">
    <location>
        <begin position="12"/>
        <end position="32"/>
    </location>
</feature>
<evidence type="ECO:0000256" key="1">
    <source>
        <dbReference type="SAM" id="Phobius"/>
    </source>
</evidence>
<reference evidence="2" key="1">
    <citation type="submission" date="2020-02" db="EMBL/GenBank/DDBJ databases">
        <authorList>
            <person name="Scholz U."/>
            <person name="Mascher M."/>
            <person name="Fiebig A."/>
        </authorList>
    </citation>
    <scope>NUCLEOTIDE SEQUENCE</scope>
</reference>
<organism evidence="2 3">
    <name type="scientific">Spirodela intermedia</name>
    <name type="common">Intermediate duckweed</name>
    <dbReference type="NCBI Taxonomy" id="51605"/>
    <lineage>
        <taxon>Eukaryota</taxon>
        <taxon>Viridiplantae</taxon>
        <taxon>Streptophyta</taxon>
        <taxon>Embryophyta</taxon>
        <taxon>Tracheophyta</taxon>
        <taxon>Spermatophyta</taxon>
        <taxon>Magnoliopsida</taxon>
        <taxon>Liliopsida</taxon>
        <taxon>Araceae</taxon>
        <taxon>Lemnoideae</taxon>
        <taxon>Spirodela</taxon>
    </lineage>
</organism>
<evidence type="ECO:0000313" key="2">
    <source>
        <dbReference type="EMBL" id="CAA7388006.1"/>
    </source>
</evidence>
<dbReference type="Proteomes" id="UP000663760">
    <property type="component" value="Chromosome 1"/>
</dbReference>
<protein>
    <submittedName>
        <fullName evidence="2">Uncharacterized protein</fullName>
    </submittedName>
</protein>
<proteinExistence type="predicted"/>
<keyword evidence="1" id="KW-1133">Transmembrane helix</keyword>
<dbReference type="Pfam" id="PF15159">
    <property type="entry name" value="PIG-Y"/>
    <property type="match status" value="1"/>
</dbReference>
<keyword evidence="3" id="KW-1185">Reference proteome</keyword>
<dbReference type="PANTHER" id="PTHR36485">
    <property type="entry name" value="OS01G0939000 PROTEIN"/>
    <property type="match status" value="1"/>
</dbReference>